<dbReference type="InterPro" id="IPR046865">
    <property type="entry name" value="FapA_b_solenoid"/>
</dbReference>
<dbReference type="Proteomes" id="UP000001968">
    <property type="component" value="Chromosome"/>
</dbReference>
<evidence type="ECO:0000256" key="1">
    <source>
        <dbReference type="SAM" id="Coils"/>
    </source>
</evidence>
<dbReference type="OrthoDB" id="1279at2"/>
<accession>Q0AWU0</accession>
<protein>
    <recommendedName>
        <fullName evidence="2">Flagellar Assembly Protein A N-terminal region domain-containing protein</fullName>
    </recommendedName>
</protein>
<feature type="coiled-coil region" evidence="1">
    <location>
        <begin position="403"/>
        <end position="474"/>
    </location>
</feature>
<keyword evidence="1" id="KW-0175">Coiled coil</keyword>
<reference evidence="4" key="1">
    <citation type="journal article" date="2010" name="Environ. Microbiol.">
        <title>The genome of Syntrophomonas wolfei: new insights into syntrophic metabolism and biohydrogen production.</title>
        <authorList>
            <person name="Sieber J.R."/>
            <person name="Sims D.R."/>
            <person name="Han C."/>
            <person name="Kim E."/>
            <person name="Lykidis A."/>
            <person name="Lapidus A.L."/>
            <person name="McDonnald E."/>
            <person name="Rohlin L."/>
            <person name="Culley D.E."/>
            <person name="Gunsalus R."/>
            <person name="McInerney M.J."/>
        </authorList>
    </citation>
    <scope>NUCLEOTIDE SEQUENCE [LARGE SCALE GENOMIC DNA]</scope>
    <source>
        <strain evidence="4">DSM 2245B / Goettingen</strain>
    </source>
</reference>
<gene>
    <name evidence="3" type="ordered locus">Swol_1511</name>
</gene>
<evidence type="ECO:0000313" key="4">
    <source>
        <dbReference type="Proteomes" id="UP000001968"/>
    </source>
</evidence>
<dbReference type="InterPro" id="IPR046866">
    <property type="entry name" value="FapA_N"/>
</dbReference>
<organism evidence="3 4">
    <name type="scientific">Syntrophomonas wolfei subsp. wolfei (strain DSM 2245B / Goettingen)</name>
    <dbReference type="NCBI Taxonomy" id="335541"/>
    <lineage>
        <taxon>Bacteria</taxon>
        <taxon>Bacillati</taxon>
        <taxon>Bacillota</taxon>
        <taxon>Clostridia</taxon>
        <taxon>Eubacteriales</taxon>
        <taxon>Syntrophomonadaceae</taxon>
        <taxon>Syntrophomonas</taxon>
    </lineage>
</organism>
<keyword evidence="4" id="KW-1185">Reference proteome</keyword>
<dbReference type="PANTHER" id="PTHR38032">
    <property type="entry name" value="POLYMERASE-RELATED"/>
    <property type="match status" value="1"/>
</dbReference>
<dbReference type="InterPro" id="IPR005646">
    <property type="entry name" value="FapA"/>
</dbReference>
<dbReference type="AlphaFoldDB" id="Q0AWU0"/>
<evidence type="ECO:0000259" key="2">
    <source>
        <dbReference type="Pfam" id="PF20250"/>
    </source>
</evidence>
<evidence type="ECO:0000313" key="3">
    <source>
        <dbReference type="EMBL" id="ABI68814.1"/>
    </source>
</evidence>
<dbReference type="Pfam" id="PF03961">
    <property type="entry name" value="FapA"/>
    <property type="match status" value="1"/>
</dbReference>
<dbReference type="KEGG" id="swo:Swol_1511"/>
<dbReference type="RefSeq" id="WP_011640913.1">
    <property type="nucleotide sequence ID" value="NC_008346.1"/>
</dbReference>
<dbReference type="Pfam" id="PF20250">
    <property type="entry name" value="FapA_N"/>
    <property type="match status" value="1"/>
</dbReference>
<proteinExistence type="predicted"/>
<dbReference type="PANTHER" id="PTHR38032:SF1">
    <property type="entry name" value="RNA-BINDING PROTEIN KHPB N-TERMINAL DOMAIN-CONTAINING PROTEIN"/>
    <property type="match status" value="1"/>
</dbReference>
<dbReference type="eggNOG" id="COG1315">
    <property type="taxonomic scope" value="Bacteria"/>
</dbReference>
<name>Q0AWU0_SYNWW</name>
<dbReference type="EMBL" id="CP000448">
    <property type="protein sequence ID" value="ABI68814.1"/>
    <property type="molecule type" value="Genomic_DNA"/>
</dbReference>
<feature type="domain" description="Flagellar Assembly Protein A N-terminal region" evidence="2">
    <location>
        <begin position="81"/>
        <end position="241"/>
    </location>
</feature>
<sequence length="527" mass="58744">MNNQASQVIQINTRNDGWIIKLIKPDVEKDILEEYLSEMGLKLQSQMMDKILAAPTGTEFHIKRGSDLLTETRIWSDNLPFEITVSPDKMKVFLTLNPRLPIKPRCQDLVAALNNMGISYGIDESNIDYAINNTGQTIVVAQGKYPVPGKNGSVQYLYHKPIIKPVLDESGQVDYYELGFIIPIKAGTLLARRKAATEGEAGINVFGEPIPAKPGRNYKFNVGKGIITTKDKAIAEFDGALAWINDKIVVTKMLAIKGDIDFSTGNICFPGKIIIEGSVKDGFVVEAEDDIEVRGGIEAARVVSQHGSVFVQKGIIGGGKAQVKAGKNVEARFIQEAMIEAGQNIIINEYTVRSNLKAGDGVLIQGRRGIILGRNIISARTRIKASRVLNCPALDLRVKGIERKQFYAQIKELNSRIDQLDMELKKTAEQIRYLRDKSSEQNSLQQLQETLPQYMDMKDELDRLYEERRSLVNMLKSTRGEGMIEIGGGLETGMTFGIKEDFVKIDQQAESLRMYYDPDKGRIVILE</sequence>
<dbReference type="STRING" id="335541.Swol_1511"/>
<dbReference type="HOGENOM" id="CLU_026157_1_0_9"/>